<evidence type="ECO:0000313" key="3">
    <source>
        <dbReference type="Proteomes" id="UP001391051"/>
    </source>
</evidence>
<evidence type="ECO:0000313" key="2">
    <source>
        <dbReference type="EMBL" id="KAK7965766.1"/>
    </source>
</evidence>
<dbReference type="PANTHER" id="PTHR39596">
    <property type="match status" value="1"/>
</dbReference>
<organism evidence="2 3">
    <name type="scientific">Apiospora aurea</name>
    <dbReference type="NCBI Taxonomy" id="335848"/>
    <lineage>
        <taxon>Eukaryota</taxon>
        <taxon>Fungi</taxon>
        <taxon>Dikarya</taxon>
        <taxon>Ascomycota</taxon>
        <taxon>Pezizomycotina</taxon>
        <taxon>Sordariomycetes</taxon>
        <taxon>Xylariomycetidae</taxon>
        <taxon>Amphisphaeriales</taxon>
        <taxon>Apiosporaceae</taxon>
        <taxon>Apiospora</taxon>
    </lineage>
</organism>
<dbReference type="GeneID" id="92069327"/>
<evidence type="ECO:0008006" key="4">
    <source>
        <dbReference type="Google" id="ProtNLM"/>
    </source>
</evidence>
<evidence type="ECO:0000256" key="1">
    <source>
        <dbReference type="SAM" id="MobiDB-lite"/>
    </source>
</evidence>
<feature type="compositionally biased region" description="Basic and acidic residues" evidence="1">
    <location>
        <begin position="1033"/>
        <end position="1060"/>
    </location>
</feature>
<dbReference type="EMBL" id="JAQQWE010000001">
    <property type="protein sequence ID" value="KAK7965766.1"/>
    <property type="molecule type" value="Genomic_DNA"/>
</dbReference>
<accession>A0ABR1QSV9</accession>
<reference evidence="2 3" key="1">
    <citation type="submission" date="2023-01" db="EMBL/GenBank/DDBJ databases">
        <title>Analysis of 21 Apiospora genomes using comparative genomics revels a genus with tremendous synthesis potential of carbohydrate active enzymes and secondary metabolites.</title>
        <authorList>
            <person name="Sorensen T."/>
        </authorList>
    </citation>
    <scope>NUCLEOTIDE SEQUENCE [LARGE SCALE GENOMIC DNA]</scope>
    <source>
        <strain evidence="2 3">CBS 24483</strain>
    </source>
</reference>
<keyword evidence="3" id="KW-1185">Reference proteome</keyword>
<dbReference type="PANTHER" id="PTHR39596:SF2">
    <property type="entry name" value="HET DOMAIN PROTEIN (AFU_ORTHOLOGUE AFUA_1G17550)-RELATED"/>
    <property type="match status" value="1"/>
</dbReference>
<dbReference type="Proteomes" id="UP001391051">
    <property type="component" value="Unassembled WGS sequence"/>
</dbReference>
<name>A0ABR1QSV9_9PEZI</name>
<protein>
    <recommendedName>
        <fullName evidence="4">Heterokaryon incompatibility domain-containing protein</fullName>
    </recommendedName>
</protein>
<feature type="compositionally biased region" description="Polar residues" evidence="1">
    <location>
        <begin position="1066"/>
        <end position="1080"/>
    </location>
</feature>
<feature type="region of interest" description="Disordered" evidence="1">
    <location>
        <begin position="1009"/>
        <end position="1080"/>
    </location>
</feature>
<sequence>MDFDRRFEGGEWGFLGTCRCLGQRLLARIFYICMFSGIRTCSNPSCQARKPLFEASAPACEWGIFRQFVVLVLSCRLTYWANALDSIVKMECYGQWQQKDGSRRVPSRSCLDLHGVWDICEWAARCVATTNWPSDPRISRALVPGYQARALHVSRRLHQHGICPTRVWNIAIQGHLGVANIHHVGAAITQPEPLALASEHSDCTDQYCQLSNSNSTLIQQGHKPAGCGCDQELYFDPALLNQAEKNKHNMAWRVRMPNGTGLCDEGDSYMAISHVWADGTGVGMKQIGRMNRCLWQYFRDIAISSGIECQGIWWDAISIPTDRDLRRKAIDSMLANYEMAKVTLVHDQQLADTEWKEDGSPAVAIILSSWFTRGWTAGELFASKDHAVKFVFRGSDGNPSIKDLDCDILADVPDQTWPVPLARSEKIPTLGHLVASDIIRLVRQSGPNDSITHEPLEDRRPMVHDLEQLLSILQPRTTSWAIDRMIIAGLLCLPPEEISSTLKGSEITKKLLIKFGSLRLGLLIHDEVPVAESGPWSWCPQSIFDLGRFAGGVGVRNNNWLFNDWKVDRCGSLRAKLLAYEVEESDLVIPHSQHASVATRIEVALSERQQCILLTSSALLERDIPMFLLAQPFFISGEERLSCQWVGWAYLQRQLGLHLRLNQDEQAREWHLSDRKRLPGVSRRYEVLPNSTVLPIFGNHPRDVIREITPLNFNYTSWALQVLRSSGRNKEGEMRWILSESFFDEKGDLIKMHRGHPSAHPTWESRRKWMPQLAYVHPLAVSLIHLVGKEPVSPPLTARLEIELSQPYNLVAESFLETAQRRHLVATKSPCQVVDDCHECLGMVLLAWSFPYPNDTQEFLIKNCAKIIRTIFRSPFHIVPRVTVDSEPPPISLLIGQISFMQELRPLLRYQKDGINGLHGSSWNTFIVSAASCLECEACMGEIRLKMDPTEIRDREDWRDIVTQPRELDLESESDDDLGFADGALPIYRSNFEQIPSFAGQRRALGVEESSGCESRGSIDDHEGDSNSVEARVALEEAQRDRATKIDPRDVPGDGSRRGSECPGDASSSELNTITQGMKT</sequence>
<dbReference type="RefSeq" id="XP_066705158.1">
    <property type="nucleotide sequence ID" value="XM_066836265.1"/>
</dbReference>
<gene>
    <name evidence="2" type="ORF">PG986_000043</name>
</gene>
<comment type="caution">
    <text evidence="2">The sequence shown here is derived from an EMBL/GenBank/DDBJ whole genome shotgun (WGS) entry which is preliminary data.</text>
</comment>
<proteinExistence type="predicted"/>